<feature type="binding site" evidence="3">
    <location>
        <position position="132"/>
    </location>
    <ligand>
        <name>Mn(2+)</name>
        <dbReference type="ChEBI" id="CHEBI:29035"/>
        <label>2</label>
    </ligand>
</feature>
<dbReference type="PIRSF" id="PIRSF005962">
    <property type="entry name" value="Pept_M20D_amidohydro"/>
    <property type="match status" value="1"/>
</dbReference>
<dbReference type="NCBIfam" id="TIGR01891">
    <property type="entry name" value="amidohydrolases"/>
    <property type="match status" value="1"/>
</dbReference>
<feature type="domain" description="Peptidase M20 dimerisation" evidence="5">
    <location>
        <begin position="217"/>
        <end position="318"/>
    </location>
</feature>
<dbReference type="InterPro" id="IPR036264">
    <property type="entry name" value="Bact_exopeptidase_dim_dom"/>
</dbReference>
<keyword evidence="3" id="KW-0479">Metal-binding</keyword>
<keyword evidence="3" id="KW-0464">Manganese</keyword>
<name>A0A1I2HCV1_9GAMM</name>
<evidence type="ECO:0000256" key="2">
    <source>
        <dbReference type="ARBA" id="ARBA00022801"/>
    </source>
</evidence>
<feature type="signal peptide" evidence="4">
    <location>
        <begin position="1"/>
        <end position="19"/>
    </location>
</feature>
<feature type="binding site" evidence="3">
    <location>
        <position position="199"/>
    </location>
    <ligand>
        <name>Mn(2+)</name>
        <dbReference type="ChEBI" id="CHEBI:29035"/>
        <label>2</label>
    </ligand>
</feature>
<feature type="chain" id="PRO_5011572172" evidence="4">
    <location>
        <begin position="20"/>
        <end position="446"/>
    </location>
</feature>
<feature type="binding site" evidence="3">
    <location>
        <position position="134"/>
    </location>
    <ligand>
        <name>Mn(2+)</name>
        <dbReference type="ChEBI" id="CHEBI:29035"/>
        <label>2</label>
    </ligand>
</feature>
<evidence type="ECO:0000313" key="7">
    <source>
        <dbReference type="Proteomes" id="UP000199477"/>
    </source>
</evidence>
<keyword evidence="2 6" id="KW-0378">Hydrolase</keyword>
<keyword evidence="7" id="KW-1185">Reference proteome</keyword>
<dbReference type="Gene3D" id="3.40.630.10">
    <property type="entry name" value="Zn peptidases"/>
    <property type="match status" value="1"/>
</dbReference>
<dbReference type="GO" id="GO:0046872">
    <property type="term" value="F:metal ion binding"/>
    <property type="evidence" value="ECO:0007669"/>
    <property type="project" value="UniProtKB-KW"/>
</dbReference>
<keyword evidence="4" id="KW-0732">Signal</keyword>
<feature type="binding site" evidence="3">
    <location>
        <position position="168"/>
    </location>
    <ligand>
        <name>Mn(2+)</name>
        <dbReference type="ChEBI" id="CHEBI:29035"/>
        <label>2</label>
    </ligand>
</feature>
<dbReference type="Pfam" id="PF01546">
    <property type="entry name" value="Peptidase_M20"/>
    <property type="match status" value="1"/>
</dbReference>
<evidence type="ECO:0000256" key="1">
    <source>
        <dbReference type="ARBA" id="ARBA00006153"/>
    </source>
</evidence>
<dbReference type="EMBL" id="FONH01000011">
    <property type="protein sequence ID" value="SFF27193.1"/>
    <property type="molecule type" value="Genomic_DNA"/>
</dbReference>
<dbReference type="PANTHER" id="PTHR11014:SF63">
    <property type="entry name" value="METALLOPEPTIDASE, PUTATIVE (AFU_ORTHOLOGUE AFUA_6G09600)-RELATED"/>
    <property type="match status" value="1"/>
</dbReference>
<comment type="similarity">
    <text evidence="1">Belongs to the peptidase M20 family.</text>
</comment>
<dbReference type="AlphaFoldDB" id="A0A1I2HCV1"/>
<dbReference type="FunFam" id="3.30.70.360:FF:000014">
    <property type="entry name" value="N-acyl-L-amino acid amidohydrolase"/>
    <property type="match status" value="1"/>
</dbReference>
<dbReference type="RefSeq" id="WP_051548613.1">
    <property type="nucleotide sequence ID" value="NZ_FONH01000011.1"/>
</dbReference>
<reference evidence="7" key="1">
    <citation type="submission" date="2016-10" db="EMBL/GenBank/DDBJ databases">
        <authorList>
            <person name="Varghese N."/>
            <person name="Submissions S."/>
        </authorList>
    </citation>
    <scope>NUCLEOTIDE SEQUENCE [LARGE SCALE GENOMIC DNA]</scope>
    <source>
        <strain evidence="7">UNC178MFTsu3.1</strain>
    </source>
</reference>
<accession>A0A1I2HCV1</accession>
<dbReference type="GO" id="GO:0016787">
    <property type="term" value="F:hydrolase activity"/>
    <property type="evidence" value="ECO:0007669"/>
    <property type="project" value="UniProtKB-KW"/>
</dbReference>
<protein>
    <submittedName>
        <fullName evidence="6">Amidohydrolase</fullName>
    </submittedName>
</protein>
<dbReference type="InterPro" id="IPR017439">
    <property type="entry name" value="Amidohydrolase"/>
</dbReference>
<comment type="cofactor">
    <cofactor evidence="3">
        <name>Mn(2+)</name>
        <dbReference type="ChEBI" id="CHEBI:29035"/>
    </cofactor>
    <text evidence="3">The Mn(2+) ion enhances activity.</text>
</comment>
<evidence type="ECO:0000313" key="6">
    <source>
        <dbReference type="EMBL" id="SFF27193.1"/>
    </source>
</evidence>
<organism evidence="6 7">
    <name type="scientific">Dyella marensis</name>
    <dbReference type="NCBI Taxonomy" id="500610"/>
    <lineage>
        <taxon>Bacteria</taxon>
        <taxon>Pseudomonadati</taxon>
        <taxon>Pseudomonadota</taxon>
        <taxon>Gammaproteobacteria</taxon>
        <taxon>Lysobacterales</taxon>
        <taxon>Rhodanobacteraceae</taxon>
        <taxon>Dyella</taxon>
    </lineage>
</organism>
<dbReference type="PANTHER" id="PTHR11014">
    <property type="entry name" value="PEPTIDASE M20 FAMILY MEMBER"/>
    <property type="match status" value="1"/>
</dbReference>
<dbReference type="SUPFAM" id="SSF55031">
    <property type="entry name" value="Bacterial exopeptidase dimerisation domain"/>
    <property type="match status" value="1"/>
</dbReference>
<dbReference type="Gene3D" id="3.30.70.360">
    <property type="match status" value="1"/>
</dbReference>
<evidence type="ECO:0000256" key="3">
    <source>
        <dbReference type="PIRSR" id="PIRSR005962-1"/>
    </source>
</evidence>
<dbReference type="InterPro" id="IPR002933">
    <property type="entry name" value="Peptidase_M20"/>
</dbReference>
<dbReference type="STRING" id="500610.SAMN02799615_02963"/>
<evidence type="ECO:0000259" key="5">
    <source>
        <dbReference type="Pfam" id="PF07687"/>
    </source>
</evidence>
<gene>
    <name evidence="6" type="ORF">SAMN02799615_02963</name>
</gene>
<dbReference type="Pfam" id="PF07687">
    <property type="entry name" value="M20_dimer"/>
    <property type="match status" value="1"/>
</dbReference>
<dbReference type="Proteomes" id="UP000199477">
    <property type="component" value="Unassembled WGS sequence"/>
</dbReference>
<dbReference type="SUPFAM" id="SSF53187">
    <property type="entry name" value="Zn-dependent exopeptidases"/>
    <property type="match status" value="1"/>
</dbReference>
<proteinExistence type="inferred from homology"/>
<sequence length="446" mass="46679">MRHALLALSLATAIASAHASEHGVDAAQRIQGALPQVTAWRREIHQHPELSNRETRTAALVAAQLKKLGLEVRTGIAHTGVVGILKGGQPGPKLAIRADMDALPVTEEVDLPFASKAQGEYRGKSTGVMHACGHDTHTAMLLGLATVLAGMRQELSGEVMFLFQPAEEGAPAGEQGGAPLMLQEGVFRDFAPDAMFAMHVISTLNAGTVAVRPGPALSGADGFKLVVHGRQTHGAMPWHGVDPIVTAAQIVTQAQTIVSRRLDIGTLPAVLSFGIVEGGARHNIVPDKVELQGTLRTFDPAMRQQAIDGLRDIAEHVAAANGATVEAQIPMDGSVPVTVNEATLTARVRASLAKAIGGEQVLEAPPAMPSEDFAYFARAVPSVYFFVGATPAGQDPAKAPANHSPRFFVDEDALRVGMLSMLQATLDYLQPPASGSAAIATRPSAG</sequence>
<feature type="binding site" evidence="3">
    <location>
        <position position="403"/>
    </location>
    <ligand>
        <name>Mn(2+)</name>
        <dbReference type="ChEBI" id="CHEBI:29035"/>
        <label>2</label>
    </ligand>
</feature>
<dbReference type="InterPro" id="IPR011650">
    <property type="entry name" value="Peptidase_M20_dimer"/>
</dbReference>
<evidence type="ECO:0000256" key="4">
    <source>
        <dbReference type="SAM" id="SignalP"/>
    </source>
</evidence>